<dbReference type="OrthoDB" id="443318at2759"/>
<dbReference type="Pfam" id="PF00534">
    <property type="entry name" value="Glycos_transf_1"/>
    <property type="match status" value="1"/>
</dbReference>
<gene>
    <name evidence="3" type="ORF">IV203_016280</name>
</gene>
<dbReference type="Pfam" id="PF13439">
    <property type="entry name" value="Glyco_transf_4"/>
    <property type="match status" value="1"/>
</dbReference>
<dbReference type="InterPro" id="IPR050194">
    <property type="entry name" value="Glycosyltransferase_grp1"/>
</dbReference>
<dbReference type="PANTHER" id="PTHR45947:SF3">
    <property type="entry name" value="SULFOQUINOVOSYL TRANSFERASE SQD2"/>
    <property type="match status" value="1"/>
</dbReference>
<dbReference type="InterPro" id="IPR001296">
    <property type="entry name" value="Glyco_trans_1"/>
</dbReference>
<evidence type="ECO:0000313" key="3">
    <source>
        <dbReference type="EMBL" id="KAG7347575.1"/>
    </source>
</evidence>
<name>A0A9K3PHM9_9STRA</name>
<keyword evidence="3" id="KW-0808">Transferase</keyword>
<dbReference type="Proteomes" id="UP000693970">
    <property type="component" value="Unassembled WGS sequence"/>
</dbReference>
<reference evidence="3" key="2">
    <citation type="submission" date="2021-04" db="EMBL/GenBank/DDBJ databases">
        <authorList>
            <person name="Podell S."/>
        </authorList>
    </citation>
    <scope>NUCLEOTIDE SEQUENCE</scope>
    <source>
        <strain evidence="3">Hildebrandi</strain>
    </source>
</reference>
<organism evidence="3 4">
    <name type="scientific">Nitzschia inconspicua</name>
    <dbReference type="NCBI Taxonomy" id="303405"/>
    <lineage>
        <taxon>Eukaryota</taxon>
        <taxon>Sar</taxon>
        <taxon>Stramenopiles</taxon>
        <taxon>Ochrophyta</taxon>
        <taxon>Bacillariophyta</taxon>
        <taxon>Bacillariophyceae</taxon>
        <taxon>Bacillariophycidae</taxon>
        <taxon>Bacillariales</taxon>
        <taxon>Bacillariaceae</taxon>
        <taxon>Nitzschia</taxon>
    </lineage>
</organism>
<comment type="caution">
    <text evidence="3">The sequence shown here is derived from an EMBL/GenBank/DDBJ whole genome shotgun (WGS) entry which is preliminary data.</text>
</comment>
<proteinExistence type="predicted"/>
<evidence type="ECO:0000259" key="2">
    <source>
        <dbReference type="PROSITE" id="PS51184"/>
    </source>
</evidence>
<accession>A0A9K3PHM9</accession>
<dbReference type="InterPro" id="IPR028098">
    <property type="entry name" value="Glyco_trans_4-like_N"/>
</dbReference>
<dbReference type="InterPro" id="IPR041667">
    <property type="entry name" value="Cupin_8"/>
</dbReference>
<sequence>MCDADQRPVVIRGAVQMAPATKRWTSWEYWQQAFAESNTMVAVEMGGSYGSEQSERAEIPILGYLQYLEMFEERHGRIGKASWNDFDVPSDRKTLSSWSIPSSELVYMAQNDLPQQLHNDIFIPNFCQIDNSFEADGRGDSSSSLGLGRLYSIMLWMGPRGCVSPLHFDPLDNCLMQHVGRKRVLLYEPTSSTSGWHYAGCDGQQTNTSPINPEVMDGNDTNSDQLQQVKTQYPLFLEEAPPRKECILNPGDLLYIPAKWWHHVRSIDTSASVNVWWSDKSNLCQQTAKKARASFITNIVNDTVFRVYQRTTASFTMKVSILALFGLPVAVTSLSAIAPTPNNKILVLVEPSPLTYVSGYANRFQALFQHLHSRRNQFEVITVDVVNKEGTPARPTSHLGASVHHTKAVALPFYDQLGVSFDWKLKIARVIRRMSPDILHVSSPGAIVFAGLFYSRLFQIPIVSSYHTHIPVYVRSYVPKFLGLRWLCEKLVWMIIAYFHSFMDATVVTSPQIQQEFIDHGIPKCFLWEKGIDTERFHPKHYSEKMRDRMTNGHPDDFLILYVGRLGREKRLKELKEILDGMPSNTRLCIVGHGPHEKDLRNHFADSDRTVFTGLLHGEELSAAFASADAFCMPSDSETLGFVVLESMASEVPVVGCNAGGIPHTIRPVENTGSFLVETGNIDGYIKHLKILQDNPMLRKRMGKTAREEMLNWSWDDSMAALREQTYGVAVENKKNRLENRLWRALTLHDWRRSLQKYERLAYSPSAGDIVNGSVYAKVEDF</sequence>
<evidence type="ECO:0000313" key="4">
    <source>
        <dbReference type="Proteomes" id="UP000693970"/>
    </source>
</evidence>
<reference evidence="3" key="1">
    <citation type="journal article" date="2021" name="Sci. Rep.">
        <title>Diploid genomic architecture of Nitzschia inconspicua, an elite biomass production diatom.</title>
        <authorList>
            <person name="Oliver A."/>
            <person name="Podell S."/>
            <person name="Pinowska A."/>
            <person name="Traller J.C."/>
            <person name="Smith S.R."/>
            <person name="McClure R."/>
            <person name="Beliaev A."/>
            <person name="Bohutskyi P."/>
            <person name="Hill E.A."/>
            <person name="Rabines A."/>
            <person name="Zheng H."/>
            <person name="Allen L.Z."/>
            <person name="Kuo A."/>
            <person name="Grigoriev I.V."/>
            <person name="Allen A.E."/>
            <person name="Hazlebeck D."/>
            <person name="Allen E.E."/>
        </authorList>
    </citation>
    <scope>NUCLEOTIDE SEQUENCE</scope>
    <source>
        <strain evidence="3">Hildebrandi</strain>
    </source>
</reference>
<dbReference type="PROSITE" id="PS51184">
    <property type="entry name" value="JMJC"/>
    <property type="match status" value="1"/>
</dbReference>
<dbReference type="InterPro" id="IPR003347">
    <property type="entry name" value="JmjC_dom"/>
</dbReference>
<keyword evidence="4" id="KW-1185">Reference proteome</keyword>
<dbReference type="EMBL" id="JAGRRH010000020">
    <property type="protein sequence ID" value="KAG7347575.1"/>
    <property type="molecule type" value="Genomic_DNA"/>
</dbReference>
<protein>
    <submittedName>
        <fullName evidence="3">Glycosyl transferase group 1 protein</fullName>
    </submittedName>
</protein>
<dbReference type="AlphaFoldDB" id="A0A9K3PHM9"/>
<keyword evidence="1" id="KW-0328">Glycosyltransferase</keyword>
<evidence type="ECO:0000256" key="1">
    <source>
        <dbReference type="ARBA" id="ARBA00022676"/>
    </source>
</evidence>
<dbReference type="SMART" id="SM00558">
    <property type="entry name" value="JmjC"/>
    <property type="match status" value="1"/>
</dbReference>
<feature type="domain" description="JmjC" evidence="2">
    <location>
        <begin position="89"/>
        <end position="292"/>
    </location>
</feature>
<dbReference type="PANTHER" id="PTHR45947">
    <property type="entry name" value="SULFOQUINOVOSYL TRANSFERASE SQD2"/>
    <property type="match status" value="1"/>
</dbReference>
<dbReference type="GO" id="GO:0016757">
    <property type="term" value="F:glycosyltransferase activity"/>
    <property type="evidence" value="ECO:0007669"/>
    <property type="project" value="UniProtKB-KW"/>
</dbReference>
<dbReference type="Pfam" id="PF13621">
    <property type="entry name" value="Cupin_8"/>
    <property type="match status" value="1"/>
</dbReference>